<keyword evidence="2" id="KW-1185">Reference proteome</keyword>
<dbReference type="InParanoid" id="D5GLP9"/>
<dbReference type="EMBL" id="FN430350">
    <property type="protein sequence ID" value="CAZ85442.1"/>
    <property type="molecule type" value="Genomic_DNA"/>
</dbReference>
<name>D5GLP9_TUBMM</name>
<dbReference type="RefSeq" id="XP_002841251.1">
    <property type="nucleotide sequence ID" value="XM_002841205.1"/>
</dbReference>
<dbReference type="KEGG" id="tml:GSTUM_00010307001"/>
<organism evidence="1 2">
    <name type="scientific">Tuber melanosporum (strain Mel28)</name>
    <name type="common">Perigord black truffle</name>
    <dbReference type="NCBI Taxonomy" id="656061"/>
    <lineage>
        <taxon>Eukaryota</taxon>
        <taxon>Fungi</taxon>
        <taxon>Dikarya</taxon>
        <taxon>Ascomycota</taxon>
        <taxon>Pezizomycotina</taxon>
        <taxon>Pezizomycetes</taxon>
        <taxon>Pezizales</taxon>
        <taxon>Tuberaceae</taxon>
        <taxon>Tuber</taxon>
    </lineage>
</organism>
<proteinExistence type="predicted"/>
<protein>
    <submittedName>
        <fullName evidence="1">(Perigord truffle) hypothetical protein</fullName>
    </submittedName>
</protein>
<evidence type="ECO:0000313" key="2">
    <source>
        <dbReference type="Proteomes" id="UP000006911"/>
    </source>
</evidence>
<dbReference type="Proteomes" id="UP000006911">
    <property type="component" value="Unassembled WGS sequence"/>
</dbReference>
<evidence type="ECO:0000313" key="1">
    <source>
        <dbReference type="EMBL" id="CAZ85442.1"/>
    </source>
</evidence>
<accession>D5GLP9</accession>
<dbReference type="HOGENOM" id="CLU_1020110_0_0_1"/>
<dbReference type="AlphaFoldDB" id="D5GLP9"/>
<dbReference type="GeneID" id="9182745"/>
<reference evidence="1 2" key="1">
    <citation type="journal article" date="2010" name="Nature">
        <title>Perigord black truffle genome uncovers evolutionary origins and mechanisms of symbiosis.</title>
        <authorList>
            <person name="Martin F."/>
            <person name="Kohler A."/>
            <person name="Murat C."/>
            <person name="Balestrini R."/>
            <person name="Coutinho P.M."/>
            <person name="Jaillon O."/>
            <person name="Montanini B."/>
            <person name="Morin E."/>
            <person name="Noel B."/>
            <person name="Percudani R."/>
            <person name="Porcel B."/>
            <person name="Rubini A."/>
            <person name="Amicucci A."/>
            <person name="Amselem J."/>
            <person name="Anthouard V."/>
            <person name="Arcioni S."/>
            <person name="Artiguenave F."/>
            <person name="Aury J.M."/>
            <person name="Ballario P."/>
            <person name="Bolchi A."/>
            <person name="Brenna A."/>
            <person name="Brun A."/>
            <person name="Buee M."/>
            <person name="Cantarel B."/>
            <person name="Chevalier G."/>
            <person name="Couloux A."/>
            <person name="Da Silva C."/>
            <person name="Denoeud F."/>
            <person name="Duplessis S."/>
            <person name="Ghignone S."/>
            <person name="Hilselberger B."/>
            <person name="Iotti M."/>
            <person name="Marcais B."/>
            <person name="Mello A."/>
            <person name="Miranda M."/>
            <person name="Pacioni G."/>
            <person name="Quesneville H."/>
            <person name="Riccioni C."/>
            <person name="Ruotolo R."/>
            <person name="Splivallo R."/>
            <person name="Stocchi V."/>
            <person name="Tisserant E."/>
            <person name="Viscomi A.R."/>
            <person name="Zambonelli A."/>
            <person name="Zampieri E."/>
            <person name="Henrissat B."/>
            <person name="Lebrun M.H."/>
            <person name="Paolocci F."/>
            <person name="Bonfante P."/>
            <person name="Ottonello S."/>
            <person name="Wincker P."/>
        </authorList>
    </citation>
    <scope>NUCLEOTIDE SEQUENCE [LARGE SCALE GENOMIC DNA]</scope>
    <source>
        <strain evidence="1 2">Mel28</strain>
    </source>
</reference>
<sequence length="273" mass="29198">MRYLGSSTIGELVADSSIFPCSEKGWAGILLHHGWPEDSYTDSIGGAQGFMALATVDVYITIPPTCIYRWCAHFAEVIVKAHLHEIQGTEPVVHPPDFRSTPPHSPHQYNSGSLKHPIEHLQLLNLANQGLLSCGTGIVETKDPSTFVTPTAAWEVIMNADAASHALEKEVPGIRYYSNSVVAASIADAEVGAPSWGRAGSIIAAWPQTVAEACRATSSGEGFQPEKERLVFAHAKLSMLRASYVTIMLKAAGSVGPGLEEDSELVTGLAYMA</sequence>
<gene>
    <name evidence="1" type="ORF">GSTUM_00010307001</name>
</gene>